<evidence type="ECO:0008006" key="4">
    <source>
        <dbReference type="Google" id="ProtNLM"/>
    </source>
</evidence>
<dbReference type="EMBL" id="JAJVCY010000075">
    <property type="protein sequence ID" value="MCV3290726.1"/>
    <property type="molecule type" value="Genomic_DNA"/>
</dbReference>
<gene>
    <name evidence="2" type="ORF">LZT28_21290</name>
</gene>
<dbReference type="Proteomes" id="UP001208651">
    <property type="component" value="Unassembled WGS sequence"/>
</dbReference>
<accession>A0AAW5RPM2</accession>
<feature type="transmembrane region" description="Helical" evidence="1">
    <location>
        <begin position="53"/>
        <end position="74"/>
    </location>
</feature>
<evidence type="ECO:0000256" key="1">
    <source>
        <dbReference type="SAM" id="Phobius"/>
    </source>
</evidence>
<sequence length="259" mass="29780">MNNFLKWIFLFLGILLCVIPVILYFSQFGLTKEHIPIYALSHDMALWGQFGDFIGGTTGTLISAAAFIAVYFTLLQQGKALQKQEDELSEMRLQSKISRLENLLFQTTHHFDNQLDNVYKFTFKNPYTGEETTENEKLRIHLIGISFLEGRDVNTHIFPMLRDDYHRVCIALALKEQLSLALTELMLTSDTICNLWLAINKLSDNDLTTKHHKYKYLLVFSEMYNGMLITPLVADCFDFDKIEDLVGSGADYSEILKIL</sequence>
<comment type="caution">
    <text evidence="2">The sequence shown here is derived from an EMBL/GenBank/DDBJ whole genome shotgun (WGS) entry which is preliminary data.</text>
</comment>
<keyword evidence="1" id="KW-0472">Membrane</keyword>
<feature type="transmembrane region" description="Helical" evidence="1">
    <location>
        <begin position="7"/>
        <end position="26"/>
    </location>
</feature>
<keyword evidence="1" id="KW-0812">Transmembrane</keyword>
<dbReference type="AlphaFoldDB" id="A0AAW5RPM2"/>
<dbReference type="RefSeq" id="WP_263686529.1">
    <property type="nucleotide sequence ID" value="NZ_JAJVCY010000075.1"/>
</dbReference>
<name>A0AAW5RPM2_AERME</name>
<keyword evidence="1" id="KW-1133">Transmembrane helix</keyword>
<protein>
    <recommendedName>
        <fullName evidence="4">Phage abortive infection protein</fullName>
    </recommendedName>
</protein>
<evidence type="ECO:0000313" key="3">
    <source>
        <dbReference type="Proteomes" id="UP001208651"/>
    </source>
</evidence>
<proteinExistence type="predicted"/>
<reference evidence="2" key="1">
    <citation type="submission" date="2022-01" db="EMBL/GenBank/DDBJ databases">
        <title>Comparison of Fish pathogen Aeromonas spp.</title>
        <authorList>
            <person name="Dubey S."/>
            <person name="Sorum H."/>
            <person name="Munangandu H.M."/>
        </authorList>
    </citation>
    <scope>NUCLEOTIDE SEQUENCE</scope>
    <source>
        <strain evidence="2">SD/21-15</strain>
    </source>
</reference>
<organism evidence="2 3">
    <name type="scientific">Aeromonas media</name>
    <dbReference type="NCBI Taxonomy" id="651"/>
    <lineage>
        <taxon>Bacteria</taxon>
        <taxon>Pseudomonadati</taxon>
        <taxon>Pseudomonadota</taxon>
        <taxon>Gammaproteobacteria</taxon>
        <taxon>Aeromonadales</taxon>
        <taxon>Aeromonadaceae</taxon>
        <taxon>Aeromonas</taxon>
    </lineage>
</organism>
<evidence type="ECO:0000313" key="2">
    <source>
        <dbReference type="EMBL" id="MCV3290726.1"/>
    </source>
</evidence>